<reference evidence="1" key="1">
    <citation type="journal article" date="2020" name="mSystems">
        <title>Genome- and Community-Level Interaction Insights into Carbon Utilization and Element Cycling Functions of Hydrothermarchaeota in Hydrothermal Sediment.</title>
        <authorList>
            <person name="Zhou Z."/>
            <person name="Liu Y."/>
            <person name="Xu W."/>
            <person name="Pan J."/>
            <person name="Luo Z.H."/>
            <person name="Li M."/>
        </authorList>
    </citation>
    <scope>NUCLEOTIDE SEQUENCE [LARGE SCALE GENOMIC DNA]</scope>
    <source>
        <strain evidence="1">SpSt-769</strain>
    </source>
</reference>
<protein>
    <submittedName>
        <fullName evidence="1">Uncharacterized protein</fullName>
    </submittedName>
</protein>
<name>A0A7C4ARM4_9BACT</name>
<evidence type="ECO:0000313" key="1">
    <source>
        <dbReference type="EMBL" id="HGH60784.1"/>
    </source>
</evidence>
<dbReference type="AlphaFoldDB" id="A0A7C4ARM4"/>
<accession>A0A7C4ARM4</accession>
<sequence>MVNLCHPDATKSCAACCGLYNAPVATRDVLHDRLAVRTSLFRCVVRSPDAIHAFEQDIVAREGTESLDADIHVCRFVGFLDPLCRTVGCLLHPSALGNHGVDLRGLCYYGSLACKTFFCDAWRAIPERHQVMLADLIDDWHLWGLVATDVDYVSSLFGLLESAINAPLDPAVLKISRARDILIKMLSWKNEWPLAQDSQRRVSRYHCHPRADFQSANGDEQLHAMVECLNATFGVEIPFPAAASAIKCSVQAFAALHTSYS</sequence>
<gene>
    <name evidence="1" type="ORF">ENV54_05740</name>
</gene>
<comment type="caution">
    <text evidence="1">The sequence shown here is derived from an EMBL/GenBank/DDBJ whole genome shotgun (WGS) entry which is preliminary data.</text>
</comment>
<dbReference type="EMBL" id="DTGT01000181">
    <property type="protein sequence ID" value="HGH60784.1"/>
    <property type="molecule type" value="Genomic_DNA"/>
</dbReference>
<organism evidence="1">
    <name type="scientific">Desulfomonile tiedjei</name>
    <dbReference type="NCBI Taxonomy" id="2358"/>
    <lineage>
        <taxon>Bacteria</taxon>
        <taxon>Pseudomonadati</taxon>
        <taxon>Thermodesulfobacteriota</taxon>
        <taxon>Desulfomonilia</taxon>
        <taxon>Desulfomonilales</taxon>
        <taxon>Desulfomonilaceae</taxon>
        <taxon>Desulfomonile</taxon>
    </lineage>
</organism>
<proteinExistence type="predicted"/>